<dbReference type="EMBL" id="CP029288">
    <property type="protein sequence ID" value="AWR96355.1"/>
    <property type="molecule type" value="Genomic_DNA"/>
</dbReference>
<dbReference type="Proteomes" id="UP000248410">
    <property type="component" value="Chromosome"/>
</dbReference>
<dbReference type="GO" id="GO:0022857">
    <property type="term" value="F:transmembrane transporter activity"/>
    <property type="evidence" value="ECO:0007669"/>
    <property type="project" value="InterPro"/>
</dbReference>
<gene>
    <name evidence="3" type="ORF">DFR86_01520</name>
</gene>
<protein>
    <submittedName>
        <fullName evidence="3">Oxalate/formate antiport family MFS transporter</fullName>
    </submittedName>
</protein>
<evidence type="ECO:0000259" key="2">
    <source>
        <dbReference type="PROSITE" id="PS50850"/>
    </source>
</evidence>
<feature type="transmembrane region" description="Helical" evidence="1">
    <location>
        <begin position="42"/>
        <end position="60"/>
    </location>
</feature>
<keyword evidence="1" id="KW-1133">Transmembrane helix</keyword>
<sequence length="385" mass="42159">MRKEGYVVIGFIVMCFNSLYQYSWNAFEPLFEEGFKVGLVEIAVGFTLFNIFSSIFQPVGGNFADKLGPKKIGIIASILSAVGFLGTSFSPTVLFFYIFWSLGSIGEGILYGIAVNLAVKWFKRRTALATGLVSLGFGLGSAIVDPFILLSRNFREITLLIGILEFIILPFLLSLANYPTQESGKSPREAVISRKFWLIYTSYVAVVLPLLVVSSSLFVIGKKANIPTTELYALISIFPVLSGSGRPIFGYIADRLGIIKTTLIVNILLSFSSFLLFMNIIVPSVIMTGLLGGSIITLYFNVSGIIFGTKYSTVNNGILYTGKAVSGFLGSVIYSMLFLSGERLANLFVFSSTVLGVIIFMYIYHQVHSAESSSQLSRGLSKFHK</sequence>
<dbReference type="PANTHER" id="PTHR11360:SF304">
    <property type="entry name" value="MFS DOMAIN-CONTAINING PROTEIN"/>
    <property type="match status" value="1"/>
</dbReference>
<feature type="transmembrane region" description="Helical" evidence="1">
    <location>
        <begin position="72"/>
        <end position="89"/>
    </location>
</feature>
<feature type="transmembrane region" description="Helical" evidence="1">
    <location>
        <begin position="320"/>
        <end position="339"/>
    </location>
</feature>
<dbReference type="RefSeq" id="WP_110379245.1">
    <property type="nucleotide sequence ID" value="NZ_CP029288.2"/>
</dbReference>
<evidence type="ECO:0000313" key="4">
    <source>
        <dbReference type="Proteomes" id="UP000248410"/>
    </source>
</evidence>
<evidence type="ECO:0000313" key="3">
    <source>
        <dbReference type="EMBL" id="AWR96355.1"/>
    </source>
</evidence>
<proteinExistence type="predicted"/>
<dbReference type="InterPro" id="IPR020846">
    <property type="entry name" value="MFS_dom"/>
</dbReference>
<dbReference type="PROSITE" id="PS50850">
    <property type="entry name" value="MFS"/>
    <property type="match status" value="1"/>
</dbReference>
<dbReference type="InterPro" id="IPR036259">
    <property type="entry name" value="MFS_trans_sf"/>
</dbReference>
<dbReference type="OrthoDB" id="359492at2157"/>
<dbReference type="AlphaFoldDB" id="A0A2U9IK43"/>
<dbReference type="KEGG" id="asul:DFR86_01520"/>
<organism evidence="3 4">
    <name type="scientific">Acidianus sulfidivorans JP7</name>
    <dbReference type="NCBI Taxonomy" id="619593"/>
    <lineage>
        <taxon>Archaea</taxon>
        <taxon>Thermoproteota</taxon>
        <taxon>Thermoprotei</taxon>
        <taxon>Sulfolobales</taxon>
        <taxon>Sulfolobaceae</taxon>
        <taxon>Acidianus</taxon>
    </lineage>
</organism>
<feature type="transmembrane region" description="Helical" evidence="1">
    <location>
        <begin position="263"/>
        <end position="282"/>
    </location>
</feature>
<dbReference type="Pfam" id="PF07690">
    <property type="entry name" value="MFS_1"/>
    <property type="match status" value="1"/>
</dbReference>
<feature type="domain" description="Major facilitator superfamily (MFS) profile" evidence="2">
    <location>
        <begin position="1"/>
        <end position="368"/>
    </location>
</feature>
<keyword evidence="1" id="KW-0472">Membrane</keyword>
<feature type="transmembrane region" description="Helical" evidence="1">
    <location>
        <begin position="197"/>
        <end position="219"/>
    </location>
</feature>
<feature type="transmembrane region" description="Helical" evidence="1">
    <location>
        <begin position="345"/>
        <end position="364"/>
    </location>
</feature>
<keyword evidence="1" id="KW-0812">Transmembrane</keyword>
<evidence type="ECO:0000256" key="1">
    <source>
        <dbReference type="SAM" id="Phobius"/>
    </source>
</evidence>
<dbReference type="InterPro" id="IPR011701">
    <property type="entry name" value="MFS"/>
</dbReference>
<dbReference type="SUPFAM" id="SSF103473">
    <property type="entry name" value="MFS general substrate transporter"/>
    <property type="match status" value="1"/>
</dbReference>
<dbReference type="Gene3D" id="1.20.1250.20">
    <property type="entry name" value="MFS general substrate transporter like domains"/>
    <property type="match status" value="2"/>
</dbReference>
<name>A0A2U9IK43_9CREN</name>
<accession>A0A2U9IK43</accession>
<feature type="transmembrane region" description="Helical" evidence="1">
    <location>
        <begin position="95"/>
        <end position="119"/>
    </location>
</feature>
<dbReference type="PANTHER" id="PTHR11360">
    <property type="entry name" value="MONOCARBOXYLATE TRANSPORTER"/>
    <property type="match status" value="1"/>
</dbReference>
<feature type="transmembrane region" description="Helical" evidence="1">
    <location>
        <begin position="126"/>
        <end position="151"/>
    </location>
</feature>
<feature type="transmembrane region" description="Helical" evidence="1">
    <location>
        <begin position="5"/>
        <end position="22"/>
    </location>
</feature>
<feature type="transmembrane region" description="Helical" evidence="1">
    <location>
        <begin position="157"/>
        <end position="176"/>
    </location>
</feature>
<dbReference type="InterPro" id="IPR050327">
    <property type="entry name" value="Proton-linked_MCT"/>
</dbReference>
<reference evidence="3 4" key="1">
    <citation type="submission" date="2018-05" db="EMBL/GenBank/DDBJ databases">
        <title>Complete Genome Sequences of Extremely Thermoacidophilic, Metal-Mobilizing Type-Strain Members of the Archaeal Family Sulfolobaceae: Acidianus brierleyi DSM-1651T, Acidianus sulfidivorans DSM-18786T, Metallosphaera hakonensis DSM-7519T, and Metallosphaera prunae DSM-10039T.</title>
        <authorList>
            <person name="Counts J.A."/>
            <person name="Kelly R.M."/>
        </authorList>
    </citation>
    <scope>NUCLEOTIDE SEQUENCE [LARGE SCALE GENOMIC DNA]</scope>
    <source>
        <strain evidence="3 4">JP7</strain>
    </source>
</reference>
<dbReference type="GeneID" id="36836607"/>
<keyword evidence="4" id="KW-1185">Reference proteome</keyword>
<feature type="transmembrane region" description="Helical" evidence="1">
    <location>
        <begin position="288"/>
        <end position="308"/>
    </location>
</feature>